<accession>A0A5T2WHC5</accession>
<evidence type="ECO:0000313" key="2">
    <source>
        <dbReference type="EMBL" id="EAM8418397.1"/>
    </source>
</evidence>
<feature type="signal peptide" evidence="1">
    <location>
        <begin position="1"/>
        <end position="20"/>
    </location>
</feature>
<gene>
    <name evidence="2" type="ORF">AC527_14215</name>
</gene>
<name>A0A5T2WHC5_SALER</name>
<keyword evidence="1" id="KW-0732">Signal</keyword>
<reference evidence="2" key="1">
    <citation type="submission" date="2018-08" db="EMBL/GenBank/DDBJ databases">
        <authorList>
            <consortium name="GenomeTrakr network: Whole genome sequencing for foodborne pathogen traceback"/>
        </authorList>
    </citation>
    <scope>NUCLEOTIDE SEQUENCE</scope>
    <source>
        <strain evidence="2">FDA00009177</strain>
    </source>
</reference>
<feature type="chain" id="PRO_5026147248" description="Periplasmic protein" evidence="1">
    <location>
        <begin position="21"/>
        <end position="106"/>
    </location>
</feature>
<protein>
    <recommendedName>
        <fullName evidence="3">Periplasmic protein</fullName>
    </recommendedName>
</protein>
<evidence type="ECO:0000256" key="1">
    <source>
        <dbReference type="SAM" id="SignalP"/>
    </source>
</evidence>
<proteinExistence type="predicted"/>
<dbReference type="AlphaFoldDB" id="A0A5T2WHC5"/>
<evidence type="ECO:0008006" key="3">
    <source>
        <dbReference type="Google" id="ProtNLM"/>
    </source>
</evidence>
<dbReference type="EMBL" id="AACWFO010000005">
    <property type="protein sequence ID" value="EAM8418397.1"/>
    <property type="molecule type" value="Genomic_DNA"/>
</dbReference>
<organism evidence="2">
    <name type="scientific">Salmonella enterica</name>
    <name type="common">Salmonella choleraesuis</name>
    <dbReference type="NCBI Taxonomy" id="28901"/>
    <lineage>
        <taxon>Bacteria</taxon>
        <taxon>Pseudomonadati</taxon>
        <taxon>Pseudomonadota</taxon>
        <taxon>Gammaproteobacteria</taxon>
        <taxon>Enterobacterales</taxon>
        <taxon>Enterobacteriaceae</taxon>
        <taxon>Salmonella</taxon>
    </lineage>
</organism>
<sequence length="106" mass="11697">MKKIILLVLALSGVTTTAFAEGITLNGKYPVCTSESAFKRLQAIMTHNDEKSFAKIMANECFMPKAGIAVDEVVSMGWTNGIAQVKVYKDGDLYDLWTNTENLMDK</sequence>
<comment type="caution">
    <text evidence="2">The sequence shown here is derived from an EMBL/GenBank/DDBJ whole genome shotgun (WGS) entry which is preliminary data.</text>
</comment>